<evidence type="ECO:0000313" key="1">
    <source>
        <dbReference type="EMBL" id="MFC3853505.1"/>
    </source>
</evidence>
<sequence length="260" mass="30509">MAETHKEKVERFINFNRDRINSAFSDFNLNEQSVNAKILLCSIIDSLAKSRFPKISSNGERFKRTIQTSAKWNDCERISLLHLKRALQVSHNDNRDFKSLSDWVDSTVNICFNIDNKTLSTEIAISNDPEPKNVLKLWPHDKNNSPIKLGSIHWNQLTHKNLFWLYRNSLMHEYRIPGRAIELNVTKVEPFYQKVYQIEDYCPDEGVSFTHRWELLYPSGFFRVVAENILEDVAKYHKTEGTSPFKDYSDGTFWIPNFND</sequence>
<proteinExistence type="predicted"/>
<reference evidence="2" key="1">
    <citation type="journal article" date="2019" name="Int. J. Syst. Evol. Microbiol.">
        <title>The Global Catalogue of Microorganisms (GCM) 10K type strain sequencing project: providing services to taxonomists for standard genome sequencing and annotation.</title>
        <authorList>
            <consortium name="The Broad Institute Genomics Platform"/>
            <consortium name="The Broad Institute Genome Sequencing Center for Infectious Disease"/>
            <person name="Wu L."/>
            <person name="Ma J."/>
        </authorList>
    </citation>
    <scope>NUCLEOTIDE SEQUENCE [LARGE SCALE GENOMIC DNA]</scope>
    <source>
        <strain evidence="2">IBRC 10765</strain>
    </source>
</reference>
<dbReference type="EMBL" id="JBHRYR010000003">
    <property type="protein sequence ID" value="MFC3853505.1"/>
    <property type="molecule type" value="Genomic_DNA"/>
</dbReference>
<dbReference type="RefSeq" id="WP_380696724.1">
    <property type="nucleotide sequence ID" value="NZ_JBHRYR010000003.1"/>
</dbReference>
<comment type="caution">
    <text evidence="1">The sequence shown here is derived from an EMBL/GenBank/DDBJ whole genome shotgun (WGS) entry which is preliminary data.</text>
</comment>
<keyword evidence="2" id="KW-1185">Reference proteome</keyword>
<dbReference type="Proteomes" id="UP001595617">
    <property type="component" value="Unassembled WGS sequence"/>
</dbReference>
<protein>
    <submittedName>
        <fullName evidence="1">Uncharacterized protein</fullName>
    </submittedName>
</protein>
<evidence type="ECO:0000313" key="2">
    <source>
        <dbReference type="Proteomes" id="UP001595617"/>
    </source>
</evidence>
<gene>
    <name evidence="1" type="ORF">ACFOOG_11730</name>
</gene>
<name>A0ABV7ZZ27_9GAMM</name>
<accession>A0ABV7ZZ27</accession>
<organism evidence="1 2">
    <name type="scientific">Saccharospirillum mangrovi</name>
    <dbReference type="NCBI Taxonomy" id="2161747"/>
    <lineage>
        <taxon>Bacteria</taxon>
        <taxon>Pseudomonadati</taxon>
        <taxon>Pseudomonadota</taxon>
        <taxon>Gammaproteobacteria</taxon>
        <taxon>Oceanospirillales</taxon>
        <taxon>Saccharospirillaceae</taxon>
        <taxon>Saccharospirillum</taxon>
    </lineage>
</organism>